<sequence length="221" mass="24962">LCIRSDWSRSSFPKISQMDMDDFAGTTDHVTDDKPSVPKAGGTCSPRNLEHYRKGLGQDKKLEGYQKRLARVIKAVEEAKEDPDGMEEYSVDDIGRDKVVETSINWGDYKWIANQKLSVAAIKEVFRDDRDVQERFKTKKLSSKSSQRDFDAAFTKFEAFIKKKVCLELAGAATDQTNLKTGAIAEDLNMSLASIQRYLNMFKKSFGNEDNGDSDSESEFL</sequence>
<protein>
    <submittedName>
        <fullName evidence="2">Uncharacterized protein</fullName>
    </submittedName>
</protein>
<feature type="non-terminal residue" evidence="2">
    <location>
        <position position="1"/>
    </location>
</feature>
<keyword evidence="3" id="KW-1185">Reference proteome</keyword>
<proteinExistence type="predicted"/>
<feature type="region of interest" description="Disordered" evidence="1">
    <location>
        <begin position="23"/>
        <end position="50"/>
    </location>
</feature>
<accession>A0A8J2PED2</accession>
<dbReference type="Proteomes" id="UP000708208">
    <property type="component" value="Unassembled WGS sequence"/>
</dbReference>
<dbReference type="EMBL" id="CAJVCH010264250">
    <property type="protein sequence ID" value="CAG7734166.1"/>
    <property type="molecule type" value="Genomic_DNA"/>
</dbReference>
<evidence type="ECO:0000313" key="2">
    <source>
        <dbReference type="EMBL" id="CAG7734166.1"/>
    </source>
</evidence>
<comment type="caution">
    <text evidence="2">The sequence shown here is derived from an EMBL/GenBank/DDBJ whole genome shotgun (WGS) entry which is preliminary data.</text>
</comment>
<name>A0A8J2PED2_9HEXA</name>
<dbReference type="AlphaFoldDB" id="A0A8J2PED2"/>
<evidence type="ECO:0000313" key="3">
    <source>
        <dbReference type="Proteomes" id="UP000708208"/>
    </source>
</evidence>
<evidence type="ECO:0000256" key="1">
    <source>
        <dbReference type="SAM" id="MobiDB-lite"/>
    </source>
</evidence>
<gene>
    <name evidence="2" type="ORF">AFUS01_LOCUS22569</name>
</gene>
<organism evidence="2 3">
    <name type="scientific">Allacma fusca</name>
    <dbReference type="NCBI Taxonomy" id="39272"/>
    <lineage>
        <taxon>Eukaryota</taxon>
        <taxon>Metazoa</taxon>
        <taxon>Ecdysozoa</taxon>
        <taxon>Arthropoda</taxon>
        <taxon>Hexapoda</taxon>
        <taxon>Collembola</taxon>
        <taxon>Symphypleona</taxon>
        <taxon>Sminthuridae</taxon>
        <taxon>Allacma</taxon>
    </lineage>
</organism>
<reference evidence="2" key="1">
    <citation type="submission" date="2021-06" db="EMBL/GenBank/DDBJ databases">
        <authorList>
            <person name="Hodson N. C."/>
            <person name="Mongue J. A."/>
            <person name="Jaron S. K."/>
        </authorList>
    </citation>
    <scope>NUCLEOTIDE SEQUENCE</scope>
</reference>